<evidence type="ECO:0000256" key="1">
    <source>
        <dbReference type="ARBA" id="ARBA00004117"/>
    </source>
</evidence>
<organism evidence="4 5">
    <name type="scientific">Paracoccus kondratievae</name>
    <dbReference type="NCBI Taxonomy" id="135740"/>
    <lineage>
        <taxon>Bacteria</taxon>
        <taxon>Pseudomonadati</taxon>
        <taxon>Pseudomonadota</taxon>
        <taxon>Alphaproteobacteria</taxon>
        <taxon>Rhodobacterales</taxon>
        <taxon>Paracoccaceae</taxon>
        <taxon>Paracoccus</taxon>
    </lineage>
</organism>
<sequence>MSISSAISNAVSGLTAASRGTEVVSANIANALTPGYARRELNLSTRSPQMGGGVHIYGVSRLINKGLLADNRLAKASLGASETTAAFHAAMEKTFGAGTERTSLVQALTDFETALTSAASRRTARRACRAWSMQPEHWLKRSTTFRRRSKRNAQRQTKPSART</sequence>
<reference evidence="4" key="1">
    <citation type="journal article" date="2014" name="Int. J. Syst. Evol. Microbiol.">
        <title>Complete genome sequence of Corynebacterium casei LMG S-19264T (=DSM 44701T), isolated from a smear-ripened cheese.</title>
        <authorList>
            <consortium name="US DOE Joint Genome Institute (JGI-PGF)"/>
            <person name="Walter F."/>
            <person name="Albersmeier A."/>
            <person name="Kalinowski J."/>
            <person name="Ruckert C."/>
        </authorList>
    </citation>
    <scope>NUCLEOTIDE SEQUENCE</scope>
    <source>
        <strain evidence="4">VKM B-2222</strain>
    </source>
</reference>
<name>A0AAD3P5E7_9RHOB</name>
<proteinExistence type="predicted"/>
<dbReference type="GO" id="GO:0005198">
    <property type="term" value="F:structural molecule activity"/>
    <property type="evidence" value="ECO:0007669"/>
    <property type="project" value="InterPro"/>
</dbReference>
<feature type="domain" description="Flagellar basal body rod protein N-terminal" evidence="3">
    <location>
        <begin position="8"/>
        <end position="36"/>
    </location>
</feature>
<dbReference type="EMBL" id="BSFH01000099">
    <property type="protein sequence ID" value="GLK66303.1"/>
    <property type="molecule type" value="Genomic_DNA"/>
</dbReference>
<dbReference type="PANTHER" id="PTHR30033:SF1">
    <property type="entry name" value="FLAGELLAR HOOK-ASSOCIATED PROTEIN 1"/>
    <property type="match status" value="1"/>
</dbReference>
<comment type="caution">
    <text evidence="4">The sequence shown here is derived from an EMBL/GenBank/DDBJ whole genome shotgun (WGS) entry which is preliminary data.</text>
</comment>
<keyword evidence="5" id="KW-1185">Reference proteome</keyword>
<evidence type="ECO:0000256" key="2">
    <source>
        <dbReference type="SAM" id="MobiDB-lite"/>
    </source>
</evidence>
<feature type="compositionally biased region" description="Polar residues" evidence="2">
    <location>
        <begin position="154"/>
        <end position="163"/>
    </location>
</feature>
<comment type="subcellular location">
    <subcellularLocation>
        <location evidence="1">Bacterial flagellum basal body</location>
    </subcellularLocation>
</comment>
<feature type="compositionally biased region" description="Basic residues" evidence="2">
    <location>
        <begin position="143"/>
        <end position="153"/>
    </location>
</feature>
<feature type="region of interest" description="Disordered" evidence="2">
    <location>
        <begin position="139"/>
        <end position="163"/>
    </location>
</feature>
<dbReference type="Proteomes" id="UP001143349">
    <property type="component" value="Unassembled WGS sequence"/>
</dbReference>
<dbReference type="RefSeq" id="WP_271180390.1">
    <property type="nucleotide sequence ID" value="NZ_BSFH01000099.1"/>
</dbReference>
<protein>
    <recommendedName>
        <fullName evidence="3">Flagellar basal body rod protein N-terminal domain-containing protein</fullName>
    </recommendedName>
</protein>
<dbReference type="InterPro" id="IPR002371">
    <property type="entry name" value="FlgK"/>
</dbReference>
<accession>A0AAD3P5E7</accession>
<dbReference type="GO" id="GO:0009424">
    <property type="term" value="C:bacterial-type flagellum hook"/>
    <property type="evidence" value="ECO:0007669"/>
    <property type="project" value="InterPro"/>
</dbReference>
<dbReference type="Pfam" id="PF00460">
    <property type="entry name" value="Flg_bb_rod"/>
    <property type="match status" value="1"/>
</dbReference>
<dbReference type="GO" id="GO:0009425">
    <property type="term" value="C:bacterial-type flagellum basal body"/>
    <property type="evidence" value="ECO:0007669"/>
    <property type="project" value="UniProtKB-SubCell"/>
</dbReference>
<reference evidence="4" key="2">
    <citation type="submission" date="2023-01" db="EMBL/GenBank/DDBJ databases">
        <authorList>
            <person name="Sun Q."/>
            <person name="Evtushenko L."/>
        </authorList>
    </citation>
    <scope>NUCLEOTIDE SEQUENCE</scope>
    <source>
        <strain evidence="4">VKM B-2222</strain>
    </source>
</reference>
<evidence type="ECO:0000259" key="3">
    <source>
        <dbReference type="Pfam" id="PF00460"/>
    </source>
</evidence>
<dbReference type="GO" id="GO:0044780">
    <property type="term" value="P:bacterial-type flagellum assembly"/>
    <property type="evidence" value="ECO:0007669"/>
    <property type="project" value="InterPro"/>
</dbReference>
<evidence type="ECO:0000313" key="5">
    <source>
        <dbReference type="Proteomes" id="UP001143349"/>
    </source>
</evidence>
<gene>
    <name evidence="4" type="ORF">GCM10017635_37800</name>
</gene>
<dbReference type="InterPro" id="IPR001444">
    <property type="entry name" value="Flag_bb_rod_N"/>
</dbReference>
<dbReference type="AlphaFoldDB" id="A0AAD3P5E7"/>
<evidence type="ECO:0000313" key="4">
    <source>
        <dbReference type="EMBL" id="GLK66303.1"/>
    </source>
</evidence>
<dbReference type="PANTHER" id="PTHR30033">
    <property type="entry name" value="FLAGELLAR HOOK-ASSOCIATED PROTEIN 1"/>
    <property type="match status" value="1"/>
</dbReference>